<proteinExistence type="predicted"/>
<dbReference type="EMBL" id="JAUSWV010000001">
    <property type="protein sequence ID" value="MDQ0578309.1"/>
    <property type="molecule type" value="Genomic_DNA"/>
</dbReference>
<dbReference type="InterPro" id="IPR013762">
    <property type="entry name" value="Integrase-like_cat_sf"/>
</dbReference>
<dbReference type="CDD" id="cd00397">
    <property type="entry name" value="DNA_BRE_C"/>
    <property type="match status" value="1"/>
</dbReference>
<dbReference type="Proteomes" id="UP001230654">
    <property type="component" value="Unassembled WGS sequence"/>
</dbReference>
<dbReference type="RefSeq" id="WP_307160924.1">
    <property type="nucleotide sequence ID" value="NZ_JAUSWV010000001.1"/>
</dbReference>
<dbReference type="SUPFAM" id="SSF56349">
    <property type="entry name" value="DNA breaking-rejoining enzymes"/>
    <property type="match status" value="1"/>
</dbReference>
<gene>
    <name evidence="3" type="ORF">QF030_000487</name>
</gene>
<evidence type="ECO:0000259" key="2">
    <source>
        <dbReference type="PROSITE" id="PS51898"/>
    </source>
</evidence>
<evidence type="ECO:0000313" key="4">
    <source>
        <dbReference type="Proteomes" id="UP001230654"/>
    </source>
</evidence>
<dbReference type="Gene3D" id="1.10.443.10">
    <property type="entry name" value="Intergrase catalytic core"/>
    <property type="match status" value="1"/>
</dbReference>
<dbReference type="InterPro" id="IPR002104">
    <property type="entry name" value="Integrase_catalytic"/>
</dbReference>
<dbReference type="InterPro" id="IPR011010">
    <property type="entry name" value="DNA_brk_join_enz"/>
</dbReference>
<reference evidence="3 4" key="1">
    <citation type="submission" date="2023-07" db="EMBL/GenBank/DDBJ databases">
        <title>Comparative genomics of wheat-associated soil bacteria to identify genetic determinants of phenazine resistance.</title>
        <authorList>
            <person name="Mouncey N."/>
        </authorList>
    </citation>
    <scope>NUCLEOTIDE SEQUENCE [LARGE SCALE GENOMIC DNA]</scope>
    <source>
        <strain evidence="3 4">B2I6</strain>
    </source>
</reference>
<dbReference type="InterPro" id="IPR050090">
    <property type="entry name" value="Tyrosine_recombinase_XerCD"/>
</dbReference>
<protein>
    <submittedName>
        <fullName evidence="3">Site-specific recombinase XerD</fullName>
    </submittedName>
</protein>
<evidence type="ECO:0000313" key="3">
    <source>
        <dbReference type="EMBL" id="MDQ0578309.1"/>
    </source>
</evidence>
<dbReference type="PANTHER" id="PTHR30349:SF81">
    <property type="entry name" value="TYROSINE RECOMBINASE XERC"/>
    <property type="match status" value="1"/>
</dbReference>
<feature type="domain" description="Tyr recombinase" evidence="2">
    <location>
        <begin position="156"/>
        <end position="363"/>
    </location>
</feature>
<keyword evidence="1" id="KW-0233">DNA recombination</keyword>
<accession>A0ABU0NGR5</accession>
<dbReference type="PANTHER" id="PTHR30349">
    <property type="entry name" value="PHAGE INTEGRASE-RELATED"/>
    <property type="match status" value="1"/>
</dbReference>
<dbReference type="PROSITE" id="PS51898">
    <property type="entry name" value="TYR_RECOMBINASE"/>
    <property type="match status" value="1"/>
</dbReference>
<organism evidence="3 4">
    <name type="scientific">Streptomyces rishiriensis</name>
    <dbReference type="NCBI Taxonomy" id="68264"/>
    <lineage>
        <taxon>Bacteria</taxon>
        <taxon>Bacillati</taxon>
        <taxon>Actinomycetota</taxon>
        <taxon>Actinomycetes</taxon>
        <taxon>Kitasatosporales</taxon>
        <taxon>Streptomycetaceae</taxon>
        <taxon>Streptomyces</taxon>
    </lineage>
</organism>
<sequence length="379" mass="40970">MAGIQVVVGLPAGGGVVVLRLVGSVSGDGGDGGGGGVGEEGFEGELVDRFVLAGLGAGFSDGSLAQDRAAVAGLRSFTGCRLWAVQAADVDGWLVYLRRERGLARSTVFDQVCRVARFYDFLLGRYQRAVYERTGYVLVQPVDEFNRPGRPAGGVVRVPPLAREVAALFGGWRRELPGARKYLPAVRSYVVASLWWRVGLRIGESVMLEVGDWYPDLGARGRLHVRYGKGSGGRGPRQRLVPAIDGVDVLLGWWLAEVRPYFGDDCDDPRAPMFPSERRGRDGRRARAGAQTGRAALADAVQRHLPAWSGRLTPHVLRHACASALYERGVDLKAIQDLLGHAWLSTTTGYIHVPSGHIERAWDRANARVAGRLGGGEVR</sequence>
<comment type="caution">
    <text evidence="3">The sequence shown here is derived from an EMBL/GenBank/DDBJ whole genome shotgun (WGS) entry which is preliminary data.</text>
</comment>
<name>A0ABU0NGR5_STRRH</name>
<evidence type="ECO:0000256" key="1">
    <source>
        <dbReference type="ARBA" id="ARBA00023172"/>
    </source>
</evidence>
<keyword evidence="4" id="KW-1185">Reference proteome</keyword>
<dbReference type="Pfam" id="PF00589">
    <property type="entry name" value="Phage_integrase"/>
    <property type="match status" value="1"/>
</dbReference>